<gene>
    <name evidence="1" type="ORF">ACFSJD_05885</name>
</gene>
<dbReference type="Proteomes" id="UP001597114">
    <property type="component" value="Unassembled WGS sequence"/>
</dbReference>
<dbReference type="EMBL" id="JBHUCO010000006">
    <property type="protein sequence ID" value="MFD1517006.1"/>
    <property type="molecule type" value="Genomic_DNA"/>
</dbReference>
<organism evidence="1 2">
    <name type="scientific">Pseudonocardia yunnanensis</name>
    <dbReference type="NCBI Taxonomy" id="58107"/>
    <lineage>
        <taxon>Bacteria</taxon>
        <taxon>Bacillati</taxon>
        <taxon>Actinomycetota</taxon>
        <taxon>Actinomycetes</taxon>
        <taxon>Pseudonocardiales</taxon>
        <taxon>Pseudonocardiaceae</taxon>
        <taxon>Pseudonocardia</taxon>
    </lineage>
</organism>
<proteinExistence type="predicted"/>
<accession>A0ABW4EMZ3</accession>
<protein>
    <recommendedName>
        <fullName evidence="3">DUF222 domain-containing protein</fullName>
    </recommendedName>
</protein>
<sequence>MNRDATVQALVASQDGPGVLAAEVAVRRRLAEAETVLELFQNVIAAGVEPGSVVEGINQARAVWDAARPISGRAQACRDVDGTAEVHAPGDVHAALDLAKSQRLARLYKELDVTVRFRPTDEGGRATLRMSVADECVRGGTCALTTRLALT</sequence>
<keyword evidence="2" id="KW-1185">Reference proteome</keyword>
<name>A0ABW4EMZ3_9PSEU</name>
<evidence type="ECO:0008006" key="3">
    <source>
        <dbReference type="Google" id="ProtNLM"/>
    </source>
</evidence>
<comment type="caution">
    <text evidence="1">The sequence shown here is derived from an EMBL/GenBank/DDBJ whole genome shotgun (WGS) entry which is preliminary data.</text>
</comment>
<dbReference type="RefSeq" id="WP_344729106.1">
    <property type="nucleotide sequence ID" value="NZ_BAAAUS010000059.1"/>
</dbReference>
<evidence type="ECO:0000313" key="2">
    <source>
        <dbReference type="Proteomes" id="UP001597114"/>
    </source>
</evidence>
<evidence type="ECO:0000313" key="1">
    <source>
        <dbReference type="EMBL" id="MFD1517006.1"/>
    </source>
</evidence>
<reference evidence="2" key="1">
    <citation type="journal article" date="2019" name="Int. J. Syst. Evol. Microbiol.">
        <title>The Global Catalogue of Microorganisms (GCM) 10K type strain sequencing project: providing services to taxonomists for standard genome sequencing and annotation.</title>
        <authorList>
            <consortium name="The Broad Institute Genomics Platform"/>
            <consortium name="The Broad Institute Genome Sequencing Center for Infectious Disease"/>
            <person name="Wu L."/>
            <person name="Ma J."/>
        </authorList>
    </citation>
    <scope>NUCLEOTIDE SEQUENCE [LARGE SCALE GENOMIC DNA]</scope>
    <source>
        <strain evidence="2">CCM 7043</strain>
    </source>
</reference>